<name>A0A9R1X4V9_LACSA</name>
<keyword evidence="3" id="KW-1185">Reference proteome</keyword>
<organism evidence="2 3">
    <name type="scientific">Lactuca sativa</name>
    <name type="common">Garden lettuce</name>
    <dbReference type="NCBI Taxonomy" id="4236"/>
    <lineage>
        <taxon>Eukaryota</taxon>
        <taxon>Viridiplantae</taxon>
        <taxon>Streptophyta</taxon>
        <taxon>Embryophyta</taxon>
        <taxon>Tracheophyta</taxon>
        <taxon>Spermatophyta</taxon>
        <taxon>Magnoliopsida</taxon>
        <taxon>eudicotyledons</taxon>
        <taxon>Gunneridae</taxon>
        <taxon>Pentapetalae</taxon>
        <taxon>asterids</taxon>
        <taxon>campanulids</taxon>
        <taxon>Asterales</taxon>
        <taxon>Asteraceae</taxon>
        <taxon>Cichorioideae</taxon>
        <taxon>Cichorieae</taxon>
        <taxon>Lactucinae</taxon>
        <taxon>Lactuca</taxon>
    </lineage>
</organism>
<evidence type="ECO:0000313" key="3">
    <source>
        <dbReference type="Proteomes" id="UP000235145"/>
    </source>
</evidence>
<dbReference type="InterPro" id="IPR026960">
    <property type="entry name" value="RVT-Znf"/>
</dbReference>
<dbReference type="AlphaFoldDB" id="A0A9R1X4V9"/>
<dbReference type="EMBL" id="NBSK02000006">
    <property type="protein sequence ID" value="KAJ0198684.1"/>
    <property type="molecule type" value="Genomic_DNA"/>
</dbReference>
<proteinExistence type="predicted"/>
<dbReference type="PANTHER" id="PTHR36617">
    <property type="entry name" value="PROTEIN, PUTATIVE-RELATED"/>
    <property type="match status" value="1"/>
</dbReference>
<dbReference type="Pfam" id="PF13966">
    <property type="entry name" value="zf-RVT"/>
    <property type="match status" value="1"/>
</dbReference>
<reference evidence="2 3" key="1">
    <citation type="journal article" date="2017" name="Nat. Commun.">
        <title>Genome assembly with in vitro proximity ligation data and whole-genome triplication in lettuce.</title>
        <authorList>
            <person name="Reyes-Chin-Wo S."/>
            <person name="Wang Z."/>
            <person name="Yang X."/>
            <person name="Kozik A."/>
            <person name="Arikit S."/>
            <person name="Song C."/>
            <person name="Xia L."/>
            <person name="Froenicke L."/>
            <person name="Lavelle D.O."/>
            <person name="Truco M.J."/>
            <person name="Xia R."/>
            <person name="Zhu S."/>
            <person name="Xu C."/>
            <person name="Xu H."/>
            <person name="Xu X."/>
            <person name="Cox K."/>
            <person name="Korf I."/>
            <person name="Meyers B.C."/>
            <person name="Michelmore R.W."/>
        </authorList>
    </citation>
    <scope>NUCLEOTIDE SEQUENCE [LARGE SCALE GENOMIC DNA]</scope>
    <source>
        <strain evidence="3">cv. Salinas</strain>
        <tissue evidence="2">Seedlings</tissue>
    </source>
</reference>
<comment type="caution">
    <text evidence="2">The sequence shown here is derived from an EMBL/GenBank/DDBJ whole genome shotgun (WGS) entry which is preliminary data.</text>
</comment>
<dbReference type="Proteomes" id="UP000235145">
    <property type="component" value="Unassembled WGS sequence"/>
</dbReference>
<evidence type="ECO:0000313" key="2">
    <source>
        <dbReference type="EMBL" id="KAJ0198684.1"/>
    </source>
</evidence>
<gene>
    <name evidence="2" type="ORF">LSAT_V11C600300030</name>
</gene>
<sequence>MSGCHSSLESFSHSLLYKWRWQFLNSPNLLWVDLIKSCSESDGGFCMALRSNSKKGVWMGIVNTLGNGHSIRLWNDVWCGDIMLRARFSRLYVVASDVDALVSDYWDGQDWRFQWVRNFDGGVLVDQALQLRNLLQSVHLSARRDSWLWSFGYEDTFLVKETRLQLDRAILPSGGLATRWNRVVLIRIPTRDNLDRRGLDIDSVLCLVCQQAREDINHLFFTCSVALQIWFKVAKWVELHIHSFFSVEEQLQWVDGLTTVRSKRSILDSVCSTLLWVLWTFRNDIVFGNKKMKKEILFDSVVSFSFNWYRARNCKASISWTEWLKNPVIN</sequence>
<evidence type="ECO:0000259" key="1">
    <source>
        <dbReference type="Pfam" id="PF13966"/>
    </source>
</evidence>
<feature type="domain" description="Reverse transcriptase zinc-binding" evidence="1">
    <location>
        <begin position="182"/>
        <end position="230"/>
    </location>
</feature>
<protein>
    <recommendedName>
        <fullName evidence="1">Reverse transcriptase zinc-binding domain-containing protein</fullName>
    </recommendedName>
</protein>
<dbReference type="PANTHER" id="PTHR36617:SF16">
    <property type="entry name" value="OS04G0516500 PROTEIN"/>
    <property type="match status" value="1"/>
</dbReference>
<accession>A0A9R1X4V9</accession>